<dbReference type="InterPro" id="IPR001792">
    <property type="entry name" value="Acylphosphatase-like_dom"/>
</dbReference>
<comment type="caution">
    <text evidence="8">The sequence shown here is derived from an EMBL/GenBank/DDBJ whole genome shotgun (WGS) entry which is preliminary data.</text>
</comment>
<reference evidence="8 9" key="1">
    <citation type="submission" date="2019-09" db="EMBL/GenBank/DDBJ databases">
        <title>Mumia zhuanghuii sp. nov. isolated from the intestinal contents of plateau pika (Ochotona curzoniae) in the Qinghai-Tibet plateau of China.</title>
        <authorList>
            <person name="Tian Z."/>
        </authorList>
    </citation>
    <scope>NUCLEOTIDE SEQUENCE [LARGE SCALE GENOMIC DNA]</scope>
    <source>
        <strain evidence="9">350</strain>
    </source>
</reference>
<feature type="active site" evidence="5">
    <location>
        <position position="42"/>
    </location>
</feature>
<dbReference type="OrthoDB" id="3182027at2"/>
<name>A0A5Q6RY33_9ACTN</name>
<proteinExistence type="inferred from homology"/>
<dbReference type="InterPro" id="IPR036046">
    <property type="entry name" value="Acylphosphatase-like_dom_sf"/>
</dbReference>
<evidence type="ECO:0000256" key="5">
    <source>
        <dbReference type="PROSITE-ProRule" id="PRU00520"/>
    </source>
</evidence>
<dbReference type="PROSITE" id="PS51160">
    <property type="entry name" value="ACYLPHOSPHATASE_3"/>
    <property type="match status" value="1"/>
</dbReference>
<feature type="domain" description="Acylphosphatase-like" evidence="7">
    <location>
        <begin position="9"/>
        <end position="95"/>
    </location>
</feature>
<organism evidence="8 9">
    <name type="scientific">Mumia zhuanghuii</name>
    <dbReference type="NCBI Taxonomy" id="2585211"/>
    <lineage>
        <taxon>Bacteria</taxon>
        <taxon>Bacillati</taxon>
        <taxon>Actinomycetota</taxon>
        <taxon>Actinomycetes</taxon>
        <taxon>Propionibacteriales</taxon>
        <taxon>Nocardioidaceae</taxon>
        <taxon>Mumia</taxon>
    </lineage>
</organism>
<evidence type="ECO:0000256" key="4">
    <source>
        <dbReference type="ARBA" id="ARBA00047645"/>
    </source>
</evidence>
<dbReference type="PRINTS" id="PR00112">
    <property type="entry name" value="ACYLPHPHTASE"/>
</dbReference>
<dbReference type="SUPFAM" id="SSF54975">
    <property type="entry name" value="Acylphosphatase/BLUF domain-like"/>
    <property type="match status" value="1"/>
</dbReference>
<dbReference type="AlphaFoldDB" id="A0A5Q6RY33"/>
<dbReference type="EC" id="3.6.1.7" evidence="2 5"/>
<dbReference type="RefSeq" id="WP_149769841.1">
    <property type="nucleotide sequence ID" value="NZ_VDFQ02000003.1"/>
</dbReference>
<dbReference type="PROSITE" id="PS00151">
    <property type="entry name" value="ACYLPHOSPHATASE_2"/>
    <property type="match status" value="1"/>
</dbReference>
<evidence type="ECO:0000256" key="2">
    <source>
        <dbReference type="ARBA" id="ARBA00012150"/>
    </source>
</evidence>
<gene>
    <name evidence="8" type="ORF">FE697_012155</name>
</gene>
<dbReference type="Proteomes" id="UP000307768">
    <property type="component" value="Unassembled WGS sequence"/>
</dbReference>
<feature type="active site" evidence="5">
    <location>
        <position position="24"/>
    </location>
</feature>
<dbReference type="EMBL" id="VDFQ02000003">
    <property type="protein sequence ID" value="KAA1422891.1"/>
    <property type="molecule type" value="Genomic_DNA"/>
</dbReference>
<dbReference type="InterPro" id="IPR020456">
    <property type="entry name" value="Acylphosphatase"/>
</dbReference>
<comment type="similarity">
    <text evidence="1 6">Belongs to the acylphosphatase family.</text>
</comment>
<evidence type="ECO:0000256" key="6">
    <source>
        <dbReference type="RuleBase" id="RU004168"/>
    </source>
</evidence>
<dbReference type="Pfam" id="PF00708">
    <property type="entry name" value="Acylphosphatase"/>
    <property type="match status" value="1"/>
</dbReference>
<dbReference type="PANTHER" id="PTHR47268">
    <property type="entry name" value="ACYLPHOSPHATASE"/>
    <property type="match status" value="1"/>
</dbReference>
<dbReference type="InterPro" id="IPR017968">
    <property type="entry name" value="Acylphosphatase_CS"/>
</dbReference>
<evidence type="ECO:0000313" key="8">
    <source>
        <dbReference type="EMBL" id="KAA1422891.1"/>
    </source>
</evidence>
<evidence type="ECO:0000256" key="1">
    <source>
        <dbReference type="ARBA" id="ARBA00005614"/>
    </source>
</evidence>
<evidence type="ECO:0000313" key="9">
    <source>
        <dbReference type="Proteomes" id="UP000307768"/>
    </source>
</evidence>
<protein>
    <recommendedName>
        <fullName evidence="3 5">acylphosphatase</fullName>
        <ecNumber evidence="2 5">3.6.1.7</ecNumber>
    </recommendedName>
</protein>
<evidence type="ECO:0000259" key="7">
    <source>
        <dbReference type="PROSITE" id="PS51160"/>
    </source>
</evidence>
<sequence length="95" mass="10309">MEGAARLSAVHVIVRGRVQGVSYRDALRLRATESAVRGWVRNTDDGAVEALLVGRPTAVDRLIDWMRTGPEEAVVLKLVTEPATDPGGDGFQILR</sequence>
<dbReference type="GO" id="GO:0003998">
    <property type="term" value="F:acylphosphatase activity"/>
    <property type="evidence" value="ECO:0007669"/>
    <property type="project" value="UniProtKB-EC"/>
</dbReference>
<dbReference type="Gene3D" id="3.30.70.100">
    <property type="match status" value="1"/>
</dbReference>
<comment type="catalytic activity">
    <reaction evidence="4 5">
        <text>an acyl phosphate + H2O = a carboxylate + phosphate + H(+)</text>
        <dbReference type="Rhea" id="RHEA:14965"/>
        <dbReference type="ChEBI" id="CHEBI:15377"/>
        <dbReference type="ChEBI" id="CHEBI:15378"/>
        <dbReference type="ChEBI" id="CHEBI:29067"/>
        <dbReference type="ChEBI" id="CHEBI:43474"/>
        <dbReference type="ChEBI" id="CHEBI:59918"/>
        <dbReference type="EC" id="3.6.1.7"/>
    </reaction>
</comment>
<accession>A0A5Q6RY33</accession>
<dbReference type="PANTHER" id="PTHR47268:SF4">
    <property type="entry name" value="ACYLPHOSPHATASE"/>
    <property type="match status" value="1"/>
</dbReference>
<evidence type="ECO:0000256" key="3">
    <source>
        <dbReference type="ARBA" id="ARBA00015991"/>
    </source>
</evidence>
<keyword evidence="5" id="KW-0378">Hydrolase</keyword>